<dbReference type="SMART" id="SM00256">
    <property type="entry name" value="FBOX"/>
    <property type="match status" value="1"/>
</dbReference>
<feature type="domain" description="F-box" evidence="1">
    <location>
        <begin position="119"/>
        <end position="165"/>
    </location>
</feature>
<protein>
    <recommendedName>
        <fullName evidence="1">F-box domain-containing protein</fullName>
    </recommendedName>
</protein>
<evidence type="ECO:0000313" key="2">
    <source>
        <dbReference type="EMBL" id="KAL3762962.1"/>
    </source>
</evidence>
<dbReference type="PROSITE" id="PS50181">
    <property type="entry name" value="FBOX"/>
    <property type="match status" value="1"/>
</dbReference>
<dbReference type="InterPro" id="IPR001810">
    <property type="entry name" value="F-box_dom"/>
</dbReference>
<dbReference type="InterPro" id="IPR032675">
    <property type="entry name" value="LRR_dom_sf"/>
</dbReference>
<keyword evidence="3" id="KW-1185">Reference proteome</keyword>
<dbReference type="EMBL" id="JALLBG020000130">
    <property type="protein sequence ID" value="KAL3762962.1"/>
    <property type="molecule type" value="Genomic_DNA"/>
</dbReference>
<evidence type="ECO:0000313" key="3">
    <source>
        <dbReference type="Proteomes" id="UP001530293"/>
    </source>
</evidence>
<accession>A0ABD3MHA3</accession>
<dbReference type="SUPFAM" id="SSF52047">
    <property type="entry name" value="RNI-like"/>
    <property type="match status" value="1"/>
</dbReference>
<dbReference type="Proteomes" id="UP001530293">
    <property type="component" value="Unassembled WGS sequence"/>
</dbReference>
<reference evidence="2 3" key="1">
    <citation type="submission" date="2024-10" db="EMBL/GenBank/DDBJ databases">
        <title>Updated reference genomes for cyclostephanoid diatoms.</title>
        <authorList>
            <person name="Roberts W.R."/>
            <person name="Alverson A.J."/>
        </authorList>
    </citation>
    <scope>NUCLEOTIDE SEQUENCE [LARGE SCALE GENOMIC DNA]</scope>
    <source>
        <strain evidence="2 3">AJA232-27</strain>
    </source>
</reference>
<dbReference type="AlphaFoldDB" id="A0ABD3MHA3"/>
<organism evidence="2 3">
    <name type="scientific">Discostella pseudostelligera</name>
    <dbReference type="NCBI Taxonomy" id="259834"/>
    <lineage>
        <taxon>Eukaryota</taxon>
        <taxon>Sar</taxon>
        <taxon>Stramenopiles</taxon>
        <taxon>Ochrophyta</taxon>
        <taxon>Bacillariophyta</taxon>
        <taxon>Coscinodiscophyceae</taxon>
        <taxon>Thalassiosirophycidae</taxon>
        <taxon>Stephanodiscales</taxon>
        <taxon>Stephanodiscaceae</taxon>
        <taxon>Discostella</taxon>
    </lineage>
</organism>
<dbReference type="Gene3D" id="3.80.10.10">
    <property type="entry name" value="Ribonuclease Inhibitor"/>
    <property type="match status" value="1"/>
</dbReference>
<sequence>MSKRKASDADISDDTAESDGQALMSLDLSNIKTTPKVIATELLALLPPGATKHDAAAKKLLKSYALLTAELDARSNAMAKANESEGARHPIAFWFQTRCTAREIEMDDDCDDNVCDDDAMTVIHMPEECFLKIMAFLNGREIVNASEVNKAWLYVSRMPVLWERLDASNGLSNRARKMNQTTLLALLGRPQFANIKVLALPYKVKLGKATIASIAKLCPLLETWDVGYSKGSGRGKDCDLMDAVEKFTNLTSIGTNMWDVTSTGISSVVRAMGANLLDLRIDNDCICSHYLHDGVLTVISEHCPNLKHFAYKMHSYCYKAYLDWLTGAGVRDLVRGCRRLEVLELERCLNIERADFETILNMVAQDPGSFALRKIDLIGYSFVIRDNPLSIVDM</sequence>
<gene>
    <name evidence="2" type="ORF">ACHAWU_001109</name>
</gene>
<dbReference type="SUPFAM" id="SSF81383">
    <property type="entry name" value="F-box domain"/>
    <property type="match status" value="1"/>
</dbReference>
<dbReference type="Gene3D" id="1.20.1280.50">
    <property type="match status" value="1"/>
</dbReference>
<name>A0ABD3MHA3_9STRA</name>
<proteinExistence type="predicted"/>
<evidence type="ECO:0000259" key="1">
    <source>
        <dbReference type="PROSITE" id="PS50181"/>
    </source>
</evidence>
<dbReference type="Pfam" id="PF12937">
    <property type="entry name" value="F-box-like"/>
    <property type="match status" value="1"/>
</dbReference>
<dbReference type="InterPro" id="IPR036047">
    <property type="entry name" value="F-box-like_dom_sf"/>
</dbReference>
<comment type="caution">
    <text evidence="2">The sequence shown here is derived from an EMBL/GenBank/DDBJ whole genome shotgun (WGS) entry which is preliminary data.</text>
</comment>